<dbReference type="GO" id="GO:0008270">
    <property type="term" value="F:zinc ion binding"/>
    <property type="evidence" value="ECO:0007669"/>
    <property type="project" value="UniProtKB-KW"/>
</dbReference>
<name>A0A914CNP1_9BILA</name>
<dbReference type="Proteomes" id="UP000887540">
    <property type="component" value="Unplaced"/>
</dbReference>
<dbReference type="PROSITE" id="PS51134">
    <property type="entry name" value="ZF_TFIIB"/>
    <property type="match status" value="1"/>
</dbReference>
<keyword evidence="1" id="KW-0862">Zinc</keyword>
<dbReference type="SUPFAM" id="SSF57783">
    <property type="entry name" value="Zinc beta-ribbon"/>
    <property type="match status" value="1"/>
</dbReference>
<dbReference type="WBParaSite" id="ACRNAN_scaffold12776.g11559.t1">
    <property type="protein sequence ID" value="ACRNAN_scaffold12776.g11559.t1"/>
    <property type="gene ID" value="ACRNAN_scaffold12776.g11559"/>
</dbReference>
<evidence type="ECO:0000259" key="3">
    <source>
        <dbReference type="PROSITE" id="PS51134"/>
    </source>
</evidence>
<organism evidence="4 5">
    <name type="scientific">Acrobeloides nanus</name>
    <dbReference type="NCBI Taxonomy" id="290746"/>
    <lineage>
        <taxon>Eukaryota</taxon>
        <taxon>Metazoa</taxon>
        <taxon>Ecdysozoa</taxon>
        <taxon>Nematoda</taxon>
        <taxon>Chromadorea</taxon>
        <taxon>Rhabditida</taxon>
        <taxon>Tylenchina</taxon>
        <taxon>Cephalobomorpha</taxon>
        <taxon>Cephaloboidea</taxon>
        <taxon>Cephalobidae</taxon>
        <taxon>Acrobeloides</taxon>
    </lineage>
</organism>
<evidence type="ECO:0000313" key="4">
    <source>
        <dbReference type="Proteomes" id="UP000887540"/>
    </source>
</evidence>
<proteinExistence type="predicted"/>
<feature type="compositionally biased region" description="Polar residues" evidence="2">
    <location>
        <begin position="196"/>
        <end position="212"/>
    </location>
</feature>
<protein>
    <submittedName>
        <fullName evidence="5">TFIIB-type domain-containing protein</fullName>
    </submittedName>
</protein>
<accession>A0A914CNP1</accession>
<keyword evidence="4" id="KW-1185">Reference proteome</keyword>
<keyword evidence="1" id="KW-0479">Metal-binding</keyword>
<evidence type="ECO:0000256" key="1">
    <source>
        <dbReference type="PROSITE-ProRule" id="PRU00469"/>
    </source>
</evidence>
<feature type="domain" description="TFIIB-type" evidence="3">
    <location>
        <begin position="93"/>
        <end position="122"/>
    </location>
</feature>
<feature type="region of interest" description="Disordered" evidence="2">
    <location>
        <begin position="177"/>
        <end position="219"/>
    </location>
</feature>
<dbReference type="Gene3D" id="2.20.25.10">
    <property type="match status" value="1"/>
</dbReference>
<reference evidence="5" key="1">
    <citation type="submission" date="2022-11" db="UniProtKB">
        <authorList>
            <consortium name="WormBaseParasite"/>
        </authorList>
    </citation>
    <scope>IDENTIFICATION</scope>
</reference>
<sequence>MDPETLAELENMDPETLAELDAKKAELSDKQDEWKSKHKKSTKNCLNETDWYDIWEPKTASGSAERSSMCLQEKCEALLDVSLSSKTDQSTNHALTCKNCGSPEFEEEKGSKICTSCGTVLAESTLIFEETTGGSAQADALTCKNCCSEVEEEKGSKICTSCGTVLAESTFVFEETTGGSAQADGSMHVDGDTGSDDSQNFQNKASEISSSENELDFEE</sequence>
<evidence type="ECO:0000313" key="5">
    <source>
        <dbReference type="WBParaSite" id="ACRNAN_scaffold12776.g11559.t1"/>
    </source>
</evidence>
<keyword evidence="1" id="KW-0863">Zinc-finger</keyword>
<dbReference type="InterPro" id="IPR013137">
    <property type="entry name" value="Znf_TFIIB"/>
</dbReference>
<dbReference type="AlphaFoldDB" id="A0A914CNP1"/>
<evidence type="ECO:0000256" key="2">
    <source>
        <dbReference type="SAM" id="MobiDB-lite"/>
    </source>
</evidence>